<protein>
    <submittedName>
        <fullName evidence="5">C2H2-type domain-containing protein</fullName>
    </submittedName>
</protein>
<feature type="compositionally biased region" description="Basic and acidic residues" evidence="2">
    <location>
        <begin position="45"/>
        <end position="66"/>
    </location>
</feature>
<keyword evidence="1" id="KW-0863">Zinc-finger</keyword>
<feature type="compositionally biased region" description="Acidic residues" evidence="2">
    <location>
        <begin position="282"/>
        <end position="299"/>
    </location>
</feature>
<proteinExistence type="predicted"/>
<dbReference type="InterPro" id="IPR052797">
    <property type="entry name" value="RegFact_GeneExpr_CellDeath"/>
</dbReference>
<organism evidence="4 5">
    <name type="scientific">Syphacia muris</name>
    <dbReference type="NCBI Taxonomy" id="451379"/>
    <lineage>
        <taxon>Eukaryota</taxon>
        <taxon>Metazoa</taxon>
        <taxon>Ecdysozoa</taxon>
        <taxon>Nematoda</taxon>
        <taxon>Chromadorea</taxon>
        <taxon>Rhabditida</taxon>
        <taxon>Spirurina</taxon>
        <taxon>Oxyuridomorpha</taxon>
        <taxon>Oxyuroidea</taxon>
        <taxon>Oxyuridae</taxon>
        <taxon>Syphacia</taxon>
    </lineage>
</organism>
<dbReference type="PANTHER" id="PTHR33936:SF9">
    <property type="entry name" value="C2H2-TYPE DOMAIN-CONTAINING PROTEIN"/>
    <property type="match status" value="1"/>
</dbReference>
<feature type="region of interest" description="Disordered" evidence="2">
    <location>
        <begin position="704"/>
        <end position="728"/>
    </location>
</feature>
<dbReference type="Gene3D" id="3.30.160.60">
    <property type="entry name" value="Classic Zinc Finger"/>
    <property type="match status" value="1"/>
</dbReference>
<evidence type="ECO:0000313" key="5">
    <source>
        <dbReference type="WBParaSite" id="SMUV_0000311701-mRNA-1"/>
    </source>
</evidence>
<feature type="domain" description="C2H2-type" evidence="3">
    <location>
        <begin position="381"/>
        <end position="404"/>
    </location>
</feature>
<dbReference type="PROSITE" id="PS50157">
    <property type="entry name" value="ZINC_FINGER_C2H2_2"/>
    <property type="match status" value="1"/>
</dbReference>
<dbReference type="AlphaFoldDB" id="A0A0N5AFQ4"/>
<evidence type="ECO:0000256" key="1">
    <source>
        <dbReference type="PROSITE-ProRule" id="PRU00042"/>
    </source>
</evidence>
<keyword evidence="1" id="KW-0862">Zinc</keyword>
<evidence type="ECO:0000259" key="3">
    <source>
        <dbReference type="PROSITE" id="PS50157"/>
    </source>
</evidence>
<feature type="compositionally biased region" description="Basic residues" evidence="2">
    <location>
        <begin position="251"/>
        <end position="260"/>
    </location>
</feature>
<reference evidence="5" key="1">
    <citation type="submission" date="2017-02" db="UniProtKB">
        <authorList>
            <consortium name="WormBaseParasite"/>
        </authorList>
    </citation>
    <scope>IDENTIFICATION</scope>
</reference>
<dbReference type="SMART" id="SM00355">
    <property type="entry name" value="ZnF_C2H2"/>
    <property type="match status" value="2"/>
</dbReference>
<dbReference type="GO" id="GO:0008270">
    <property type="term" value="F:zinc ion binding"/>
    <property type="evidence" value="ECO:0007669"/>
    <property type="project" value="UniProtKB-KW"/>
</dbReference>
<sequence length="773" mass="87531">MSEPSSAQQNVKQPQDVVLEMEEIITEDELLGDISAGVGGVGVEGRQDVANDDRRGEGTSEVKLEGSESCQKIQTRHSLQNITIKGDPDRTENDPGPSSQQITENESFSNKKLISSGSNKFVPVTSGGPIPRDAKVVVLMKSNAPGEKPTFVKLEPVTPPIVRTVPAEFSRAIAMARRKDRINNILPPEKPIRKRRIIPPITKKDKEQKKPVGKRGRPPKENEEVLSPRPKNKMVKTEPIEIPPEPESTGRPKRTHKTPKRYGDFYEPPVGYSDVHPNSTGLEEEAIEENGDENADEAQENSFAAEHVQNGEQSNKKTRITADVVNEDDYDPDEDEEDEETPEPVDVDGVDEGEAGAPQDVHLEGKEYEDFVSKEISKGKLQCERCHRFFANHNSMNAHRFKVHRIVVRASVKCPGCEHRATTIHTLNEHVAEAHGVKLQYIRRRFATTTDFQNYLDHLAATENMAFVRHRKSESKRQLYCNRSGAKRITKDPHIRNRPRKGTAKIGAMCPAHMFYTECDDGSIEVNGQLTHFGHTLDPRYVFPVTSAEKATSRLKPSSAKKAALGAMYGCVPVDLQVNKKPADEDTFINVDDTDSRRDEEMQEDDEYSRMEEEARLEEEFGPVHPKAEEIDIRMKNIDRLCSFLFDNVSEQLYRLDDTTMDVLLRSLRTTQNSISNLSSMMIQIKEGDPNVIQKFQRRGPRYGGWNSSRVSSGRSRKDGFQSAGRRQRQLYDTEDYDEDTVYYRHVPLRTTSDIENVYLVDDADEYYEADEY</sequence>
<evidence type="ECO:0000313" key="4">
    <source>
        <dbReference type="Proteomes" id="UP000046393"/>
    </source>
</evidence>
<evidence type="ECO:0000256" key="2">
    <source>
        <dbReference type="SAM" id="MobiDB-lite"/>
    </source>
</evidence>
<name>A0A0N5AFQ4_9BILA</name>
<dbReference type="WBParaSite" id="SMUV_0000311701-mRNA-1">
    <property type="protein sequence ID" value="SMUV_0000311701-mRNA-1"/>
    <property type="gene ID" value="SMUV_0000311701"/>
</dbReference>
<keyword evidence="1" id="KW-0479">Metal-binding</keyword>
<feature type="compositionally biased region" description="Polar residues" evidence="2">
    <location>
        <begin position="68"/>
        <end position="83"/>
    </location>
</feature>
<keyword evidence="4" id="KW-1185">Reference proteome</keyword>
<dbReference type="PANTHER" id="PTHR33936">
    <property type="entry name" value="PROTEIN CBG17840"/>
    <property type="match status" value="1"/>
</dbReference>
<accession>A0A0N5AFQ4</accession>
<dbReference type="PROSITE" id="PS00028">
    <property type="entry name" value="ZINC_FINGER_C2H2_1"/>
    <property type="match status" value="1"/>
</dbReference>
<feature type="compositionally biased region" description="Polar residues" evidence="2">
    <location>
        <begin position="96"/>
        <end position="119"/>
    </location>
</feature>
<dbReference type="InterPro" id="IPR013087">
    <property type="entry name" value="Znf_C2H2_type"/>
</dbReference>
<feature type="region of interest" description="Disordered" evidence="2">
    <location>
        <begin position="189"/>
        <end position="363"/>
    </location>
</feature>
<feature type="region of interest" description="Disordered" evidence="2">
    <location>
        <begin position="35"/>
        <end position="131"/>
    </location>
</feature>
<feature type="compositionally biased region" description="Acidic residues" evidence="2">
    <location>
        <begin position="325"/>
        <end position="354"/>
    </location>
</feature>
<dbReference type="Proteomes" id="UP000046393">
    <property type="component" value="Unplaced"/>
</dbReference>